<dbReference type="AlphaFoldDB" id="A0A8J3D0K4"/>
<reference evidence="1" key="1">
    <citation type="journal article" date="2014" name="Int. J. Syst. Evol. Microbiol.">
        <title>Complete genome sequence of Corynebacterium casei LMG S-19264T (=DSM 44701T), isolated from a smear-ripened cheese.</title>
        <authorList>
            <consortium name="US DOE Joint Genome Institute (JGI-PGF)"/>
            <person name="Walter F."/>
            <person name="Albersmeier A."/>
            <person name="Kalinowski J."/>
            <person name="Ruckert C."/>
        </authorList>
    </citation>
    <scope>NUCLEOTIDE SEQUENCE</scope>
    <source>
        <strain evidence="1">KCTC 23224</strain>
    </source>
</reference>
<evidence type="ECO:0000313" key="1">
    <source>
        <dbReference type="EMBL" id="GHB43922.1"/>
    </source>
</evidence>
<protein>
    <submittedName>
        <fullName evidence="1">Uncharacterized protein</fullName>
    </submittedName>
</protein>
<comment type="caution">
    <text evidence="1">The sequence shown here is derived from an EMBL/GenBank/DDBJ whole genome shotgun (WGS) entry which is preliminary data.</text>
</comment>
<gene>
    <name evidence="1" type="ORF">GCM10008106_26170</name>
</gene>
<dbReference type="Proteomes" id="UP000642809">
    <property type="component" value="Unassembled WGS sequence"/>
</dbReference>
<evidence type="ECO:0000313" key="2">
    <source>
        <dbReference type="Proteomes" id="UP000642809"/>
    </source>
</evidence>
<name>A0A8J3D0K4_9BACT</name>
<dbReference type="RefSeq" id="WP_189583375.1">
    <property type="nucleotide sequence ID" value="NZ_BMYF01000016.1"/>
</dbReference>
<accession>A0A8J3D0K4</accession>
<sequence length="388" mass="43679">MKANYPIILLLILGIVSSCQEPENPAEPIIELEKFERFGDPHFNFRSSIVNNIKVIDNQLFFSHVSNPGFINPDMDVNQLCCARPNQMEFRQSLTKQYIGAVDRNLFGFYIFRNQGNGGVGLLDLNRLIKVLGGRAKVSSLPNRLKNFDINNGKLLAAVDLIGETFERAIYLFDIENNTNFVGVVPDTTVIKITPPAVENSTIEGLNIIQQIDAFQDGWLVSTINQNFFVDPDGNTTPFELKDANGNFAPYYGHVFTSDRRLLVKTFRNLFISPSGSIDDLELRVTFNSLIEFFIHEDRLAIWLSGSSILSEVENFDSLDPELFKIRLLNSEGINFSQLFALQKFQGKVFAATNQGLFTKNLESFWDSAPENDSALSAEQLLNGIVFH</sequence>
<keyword evidence="2" id="KW-1185">Reference proteome</keyword>
<reference evidence="1" key="2">
    <citation type="submission" date="2020-09" db="EMBL/GenBank/DDBJ databases">
        <authorList>
            <person name="Sun Q."/>
            <person name="Kim S."/>
        </authorList>
    </citation>
    <scope>NUCLEOTIDE SEQUENCE</scope>
    <source>
        <strain evidence="1">KCTC 23224</strain>
    </source>
</reference>
<dbReference type="PROSITE" id="PS51257">
    <property type="entry name" value="PROKAR_LIPOPROTEIN"/>
    <property type="match status" value="1"/>
</dbReference>
<dbReference type="EMBL" id="BMYF01000016">
    <property type="protein sequence ID" value="GHB43922.1"/>
    <property type="molecule type" value="Genomic_DNA"/>
</dbReference>
<organism evidence="1 2">
    <name type="scientific">Mongoliitalea lutea</name>
    <dbReference type="NCBI Taxonomy" id="849756"/>
    <lineage>
        <taxon>Bacteria</taxon>
        <taxon>Pseudomonadati</taxon>
        <taxon>Bacteroidota</taxon>
        <taxon>Cytophagia</taxon>
        <taxon>Cytophagales</taxon>
        <taxon>Cyclobacteriaceae</taxon>
        <taxon>Mongoliitalea</taxon>
    </lineage>
</organism>
<proteinExistence type="predicted"/>